<dbReference type="EMBL" id="HG793126">
    <property type="protein sequence ID" value="CDK26256.1"/>
    <property type="molecule type" value="Genomic_DNA"/>
</dbReference>
<keyword evidence="2" id="KW-1185">Reference proteome</keyword>
<evidence type="ECO:0000313" key="1">
    <source>
        <dbReference type="EMBL" id="CDK26256.1"/>
    </source>
</evidence>
<evidence type="ECO:0008006" key="3">
    <source>
        <dbReference type="Google" id="ProtNLM"/>
    </source>
</evidence>
<sequence length="357" mass="40956">MPSSTATATANGYTFKSNSAGQIRTSKVSPKIFKEAHNQIYGQKHNDWRDDFTRDGYVVIKGVIPTERALGYRKRMLDYLKTFDNPELDYKDNSTWIAENLPAHNPHNIFFYYSCIHEDFAWEVRTEPGVLESFAKLWNTEELLVSFDGFNVSFPNRPDQPPFPAWPHIDQSPLKEGLQCAQGIVSLSKSSAEDGTLVVLKGSNNLVSEFFEKEVGRENWYKYEEDAYRFTQEEYNYFLEKGCEVVKVEVDPGDLIIWDSRTIHWGQAPTVDSHRIRAAVYASYTPRNFATDETLQVKADVFKHWLGTTHWAHDNIKPRLVTPILPDGSIDPRDRSEPKQPPELNDTILKLAGVIPY</sequence>
<evidence type="ECO:0000313" key="2">
    <source>
        <dbReference type="Proteomes" id="UP000019384"/>
    </source>
</evidence>
<reference evidence="1" key="1">
    <citation type="submission" date="2013-12" db="EMBL/GenBank/DDBJ databases">
        <authorList>
            <person name="Genoscope - CEA"/>
        </authorList>
    </citation>
    <scope>NUCLEOTIDE SEQUENCE</scope>
    <source>
        <strain evidence="1">CBS 1993</strain>
    </source>
</reference>
<dbReference type="Proteomes" id="UP000019384">
    <property type="component" value="Unassembled WGS sequence"/>
</dbReference>
<name>W6MJ50_9ASCO</name>
<reference evidence="1" key="2">
    <citation type="submission" date="2014-02" db="EMBL/GenBank/DDBJ databases">
        <title>Complete DNA sequence of /Kuraishia capsulata/ illustrates novel genomic features among budding yeasts (/Saccharomycotina/).</title>
        <authorList>
            <person name="Morales L."/>
            <person name="Noel B."/>
            <person name="Porcel B."/>
            <person name="Marcet-Houben M."/>
            <person name="Hullo M-F."/>
            <person name="Sacerdot C."/>
            <person name="Tekaia F."/>
            <person name="Leh-Louis V."/>
            <person name="Despons L."/>
            <person name="Khanna V."/>
            <person name="Aury J-M."/>
            <person name="Barbe V."/>
            <person name="Couloux A."/>
            <person name="Labadie K."/>
            <person name="Pelletier E."/>
            <person name="Souciet J-L."/>
            <person name="Boekhout T."/>
            <person name="Gabaldon T."/>
            <person name="Wincker P."/>
            <person name="Dujon B."/>
        </authorList>
    </citation>
    <scope>NUCLEOTIDE SEQUENCE</scope>
    <source>
        <strain evidence="1">CBS 1993</strain>
    </source>
</reference>
<dbReference type="SUPFAM" id="SSF51197">
    <property type="entry name" value="Clavaminate synthase-like"/>
    <property type="match status" value="1"/>
</dbReference>
<dbReference type="RefSeq" id="XP_022458262.1">
    <property type="nucleotide sequence ID" value="XM_022604486.1"/>
</dbReference>
<accession>W6MJ50</accession>
<dbReference type="HOGENOM" id="CLU_049199_0_0_1"/>
<dbReference type="Pfam" id="PF05721">
    <property type="entry name" value="PhyH"/>
    <property type="match status" value="1"/>
</dbReference>
<dbReference type="GeneID" id="34519650"/>
<dbReference type="AlphaFoldDB" id="W6MJ50"/>
<dbReference type="PANTHER" id="PTHR31630:SF6">
    <property type="entry name" value="PHYTANOYL-COA DIOXYGENASE-RELATED"/>
    <property type="match status" value="1"/>
</dbReference>
<protein>
    <recommendedName>
        <fullName evidence="3">Phytanoyl-CoA dioxygenase</fullName>
    </recommendedName>
</protein>
<organism evidence="1 2">
    <name type="scientific">Kuraishia capsulata CBS 1993</name>
    <dbReference type="NCBI Taxonomy" id="1382522"/>
    <lineage>
        <taxon>Eukaryota</taxon>
        <taxon>Fungi</taxon>
        <taxon>Dikarya</taxon>
        <taxon>Ascomycota</taxon>
        <taxon>Saccharomycotina</taxon>
        <taxon>Pichiomycetes</taxon>
        <taxon>Pichiales</taxon>
        <taxon>Pichiaceae</taxon>
        <taxon>Kuraishia</taxon>
    </lineage>
</organism>
<dbReference type="Gene3D" id="2.60.120.620">
    <property type="entry name" value="q2cbj1_9rhob like domain"/>
    <property type="match status" value="1"/>
</dbReference>
<proteinExistence type="predicted"/>
<dbReference type="InterPro" id="IPR008775">
    <property type="entry name" value="Phytyl_CoA_dOase-like"/>
</dbReference>
<dbReference type="PANTHER" id="PTHR31630">
    <property type="entry name" value="PHYTANOYL-COA DIOXYGENASE-RELATED-RELATED"/>
    <property type="match status" value="1"/>
</dbReference>
<gene>
    <name evidence="1" type="ORF">KUCA_T00002227001</name>
</gene>
<dbReference type="OrthoDB" id="445007at2759"/>